<dbReference type="Pfam" id="PF01425">
    <property type="entry name" value="Amidase"/>
    <property type="match status" value="1"/>
</dbReference>
<feature type="active site" description="Acyl-ester intermediate" evidence="2">
    <location>
        <position position="232"/>
    </location>
</feature>
<feature type="active site" description="Charge relay system" evidence="2">
    <location>
        <position position="133"/>
    </location>
</feature>
<dbReference type="VEuPathDB" id="VectorBase:LDEU003472"/>
<feature type="domain" description="Amidase" evidence="4">
    <location>
        <begin position="73"/>
        <end position="509"/>
    </location>
</feature>
<keyword evidence="5" id="KW-0808">Transferase</keyword>
<comment type="similarity">
    <text evidence="1">Belongs to the amidase family.</text>
</comment>
<gene>
    <name evidence="5" type="ORF">B4U80_02215</name>
</gene>
<name>A0A443SM35_9ACAR</name>
<dbReference type="PANTHER" id="PTHR43372:SF4">
    <property type="entry name" value="FATTY-ACID AMIDE HYDROLASE 2"/>
    <property type="match status" value="1"/>
</dbReference>
<reference evidence="5 6" key="1">
    <citation type="journal article" date="2018" name="Gigascience">
        <title>Genomes of trombidid mites reveal novel predicted allergens and laterally-transferred genes associated with secondary metabolism.</title>
        <authorList>
            <person name="Dong X."/>
            <person name="Chaisiri K."/>
            <person name="Xia D."/>
            <person name="Armstrong S.D."/>
            <person name="Fang Y."/>
            <person name="Donnelly M.J."/>
            <person name="Kadowaki T."/>
            <person name="McGarry J.W."/>
            <person name="Darby A.C."/>
            <person name="Makepeace B.L."/>
        </authorList>
    </citation>
    <scope>NUCLEOTIDE SEQUENCE [LARGE SCALE GENOMIC DNA]</scope>
    <source>
        <strain evidence="5">UoL-UT</strain>
    </source>
</reference>
<keyword evidence="6" id="KW-1185">Reference proteome</keyword>
<dbReference type="InterPro" id="IPR020556">
    <property type="entry name" value="Amidase_CS"/>
</dbReference>
<evidence type="ECO:0000313" key="6">
    <source>
        <dbReference type="Proteomes" id="UP000288716"/>
    </source>
</evidence>
<dbReference type="AlphaFoldDB" id="A0A443SM35"/>
<keyword evidence="3" id="KW-1133">Transmembrane helix</keyword>
<evidence type="ECO:0000259" key="4">
    <source>
        <dbReference type="Pfam" id="PF01425"/>
    </source>
</evidence>
<dbReference type="STRING" id="299467.A0A443SM35"/>
<feature type="transmembrane region" description="Helical" evidence="3">
    <location>
        <begin position="21"/>
        <end position="39"/>
    </location>
</feature>
<dbReference type="SUPFAM" id="SSF75304">
    <property type="entry name" value="Amidase signature (AS) enzymes"/>
    <property type="match status" value="1"/>
</dbReference>
<dbReference type="OrthoDB" id="6428749at2759"/>
<proteinExistence type="inferred from homology"/>
<dbReference type="InterPro" id="IPR052739">
    <property type="entry name" value="FAAH2"/>
</dbReference>
<dbReference type="Proteomes" id="UP000288716">
    <property type="component" value="Unassembled WGS sequence"/>
</dbReference>
<evidence type="ECO:0000256" key="3">
    <source>
        <dbReference type="SAM" id="Phobius"/>
    </source>
</evidence>
<dbReference type="InterPro" id="IPR023631">
    <property type="entry name" value="Amidase_dom"/>
</dbReference>
<dbReference type="PIRSF" id="PIRSF001221">
    <property type="entry name" value="Amidase_fungi"/>
    <property type="match status" value="1"/>
</dbReference>
<evidence type="ECO:0000256" key="1">
    <source>
        <dbReference type="ARBA" id="ARBA00009199"/>
    </source>
</evidence>
<organism evidence="5 6">
    <name type="scientific">Leptotrombidium deliense</name>
    <dbReference type="NCBI Taxonomy" id="299467"/>
    <lineage>
        <taxon>Eukaryota</taxon>
        <taxon>Metazoa</taxon>
        <taxon>Ecdysozoa</taxon>
        <taxon>Arthropoda</taxon>
        <taxon>Chelicerata</taxon>
        <taxon>Arachnida</taxon>
        <taxon>Acari</taxon>
        <taxon>Acariformes</taxon>
        <taxon>Trombidiformes</taxon>
        <taxon>Prostigmata</taxon>
        <taxon>Anystina</taxon>
        <taxon>Parasitengona</taxon>
        <taxon>Trombiculoidea</taxon>
        <taxon>Trombiculidae</taxon>
        <taxon>Leptotrombidium</taxon>
    </lineage>
</organism>
<dbReference type="GO" id="GO:0012505">
    <property type="term" value="C:endomembrane system"/>
    <property type="evidence" value="ECO:0007669"/>
    <property type="project" value="TreeGrafter"/>
</dbReference>
<sequence>MELEGKRQMTSRTCKEIFQIIVRYMIDWFCVFYGSLFNLSKKHYIPAITDPMLMCPALTIADRIRNREWKAYDVMNAYLKRIKDVNPFINAVIDLREEALVDAAKIDEILNENSVKTIQLKNKPLLGVPFTCKDTVCVKGMRLTTGIYNRRHNRATEDADVVTRLREAGAIPIAITNVPEHAIWWDTENMIFGRTNNPYDLSRIAGGSSGGEAALIACAGSVFGIGTDSGGSIRLPSFFCGIFGHKATPAIISTKGIFEQPDQQRENYYSIGPMCRYASDLLPILKIMIGDVDVVVPSMNNYVDFSKINIYYMEDDFDATKTPVSEEIKEGLCKAVKYFRDIYKTKCEAHYFPKMKDSLSIWIAVMKSISVKRMEEYLAEGEDLDKIDIAKELIKSFFGLSKHTTSILFVALSEKMFTDKPELIDKELRKMTQLRQEFRDKLRDNGVFLYPTHPETAPKHGTTIFKSNNVGFVSIFNVINTPVTQCTLGLTTDGMPFGIQVVSNECNDYLAITVATELANVFGGWVAPCVVHC</sequence>
<dbReference type="InterPro" id="IPR036928">
    <property type="entry name" value="AS_sf"/>
</dbReference>
<feature type="active site" description="Charge relay system" evidence="2">
    <location>
        <position position="208"/>
    </location>
</feature>
<accession>A0A443SM35</accession>
<dbReference type="GO" id="GO:0016740">
    <property type="term" value="F:transferase activity"/>
    <property type="evidence" value="ECO:0007669"/>
    <property type="project" value="UniProtKB-KW"/>
</dbReference>
<keyword evidence="3" id="KW-0472">Membrane</keyword>
<dbReference type="PANTHER" id="PTHR43372">
    <property type="entry name" value="FATTY-ACID AMIDE HYDROLASE"/>
    <property type="match status" value="1"/>
</dbReference>
<keyword evidence="3" id="KW-0812">Transmembrane</keyword>
<dbReference type="PROSITE" id="PS00571">
    <property type="entry name" value="AMIDASES"/>
    <property type="match status" value="1"/>
</dbReference>
<evidence type="ECO:0000313" key="5">
    <source>
        <dbReference type="EMBL" id="RWS28569.1"/>
    </source>
</evidence>
<comment type="caution">
    <text evidence="5">The sequence shown here is derived from an EMBL/GenBank/DDBJ whole genome shotgun (WGS) entry which is preliminary data.</text>
</comment>
<dbReference type="EMBL" id="NCKV01001311">
    <property type="protein sequence ID" value="RWS28569.1"/>
    <property type="molecule type" value="Genomic_DNA"/>
</dbReference>
<dbReference type="Gene3D" id="3.90.1300.10">
    <property type="entry name" value="Amidase signature (AS) domain"/>
    <property type="match status" value="1"/>
</dbReference>
<protein>
    <submittedName>
        <fullName evidence="5">Glutamyl-tRNA amidotransferase subunit A-like protein</fullName>
    </submittedName>
</protein>
<evidence type="ECO:0000256" key="2">
    <source>
        <dbReference type="PIRSR" id="PIRSR001221-1"/>
    </source>
</evidence>